<proteinExistence type="predicted"/>
<dbReference type="InterPro" id="IPR010730">
    <property type="entry name" value="HET"/>
</dbReference>
<dbReference type="InterPro" id="IPR058525">
    <property type="entry name" value="DUF8212"/>
</dbReference>
<evidence type="ECO:0000313" key="4">
    <source>
        <dbReference type="Proteomes" id="UP000297245"/>
    </source>
</evidence>
<accession>A0A4S8L0E1</accession>
<feature type="domain" description="Heterokaryon incompatibility" evidence="1">
    <location>
        <begin position="22"/>
        <end position="156"/>
    </location>
</feature>
<name>A0A4S8L0E1_DENBC</name>
<dbReference type="OrthoDB" id="20872at2759"/>
<dbReference type="Pfam" id="PF26640">
    <property type="entry name" value="DUF8212"/>
    <property type="match status" value="1"/>
</dbReference>
<dbReference type="PANTHER" id="PTHR10622:SF10">
    <property type="entry name" value="HET DOMAIN-CONTAINING PROTEIN"/>
    <property type="match status" value="1"/>
</dbReference>
<dbReference type="PANTHER" id="PTHR10622">
    <property type="entry name" value="HET DOMAIN-CONTAINING PROTEIN"/>
    <property type="match status" value="1"/>
</dbReference>
<keyword evidence="4" id="KW-1185">Reference proteome</keyword>
<dbReference type="EMBL" id="ML179778">
    <property type="protein sequence ID" value="THU81816.1"/>
    <property type="molecule type" value="Genomic_DNA"/>
</dbReference>
<evidence type="ECO:0000313" key="3">
    <source>
        <dbReference type="EMBL" id="THU81816.1"/>
    </source>
</evidence>
<reference evidence="3 4" key="1">
    <citation type="journal article" date="2019" name="Nat. Ecol. Evol.">
        <title>Megaphylogeny resolves global patterns of mushroom evolution.</title>
        <authorList>
            <person name="Varga T."/>
            <person name="Krizsan K."/>
            <person name="Foldi C."/>
            <person name="Dima B."/>
            <person name="Sanchez-Garcia M."/>
            <person name="Sanchez-Ramirez S."/>
            <person name="Szollosi G.J."/>
            <person name="Szarkandi J.G."/>
            <person name="Papp V."/>
            <person name="Albert L."/>
            <person name="Andreopoulos W."/>
            <person name="Angelini C."/>
            <person name="Antonin V."/>
            <person name="Barry K.W."/>
            <person name="Bougher N.L."/>
            <person name="Buchanan P."/>
            <person name="Buyck B."/>
            <person name="Bense V."/>
            <person name="Catcheside P."/>
            <person name="Chovatia M."/>
            <person name="Cooper J."/>
            <person name="Damon W."/>
            <person name="Desjardin D."/>
            <person name="Finy P."/>
            <person name="Geml J."/>
            <person name="Haridas S."/>
            <person name="Hughes K."/>
            <person name="Justo A."/>
            <person name="Karasinski D."/>
            <person name="Kautmanova I."/>
            <person name="Kiss B."/>
            <person name="Kocsube S."/>
            <person name="Kotiranta H."/>
            <person name="LaButti K.M."/>
            <person name="Lechner B.E."/>
            <person name="Liimatainen K."/>
            <person name="Lipzen A."/>
            <person name="Lukacs Z."/>
            <person name="Mihaltcheva S."/>
            <person name="Morgado L.N."/>
            <person name="Niskanen T."/>
            <person name="Noordeloos M.E."/>
            <person name="Ohm R.A."/>
            <person name="Ortiz-Santana B."/>
            <person name="Ovrebo C."/>
            <person name="Racz N."/>
            <person name="Riley R."/>
            <person name="Savchenko A."/>
            <person name="Shiryaev A."/>
            <person name="Soop K."/>
            <person name="Spirin V."/>
            <person name="Szebenyi C."/>
            <person name="Tomsovsky M."/>
            <person name="Tulloss R.E."/>
            <person name="Uehling J."/>
            <person name="Grigoriev I.V."/>
            <person name="Vagvolgyi C."/>
            <person name="Papp T."/>
            <person name="Martin F.M."/>
            <person name="Miettinen O."/>
            <person name="Hibbett D.S."/>
            <person name="Nagy L.G."/>
        </authorList>
    </citation>
    <scope>NUCLEOTIDE SEQUENCE [LARGE SCALE GENOMIC DNA]</scope>
    <source>
        <strain evidence="3 4">CBS 962.96</strain>
    </source>
</reference>
<sequence length="300" mass="33941">MRLINTTTLQVVEFLGIDVPAYAILSHTWGNEEVTFRDMMLRLTEDLAVEASTRIERKAGFIKIQKSCEIAKRDGFEYIWNDTCCIDKESSAELSEAINSMYGHYGGSGVCYAYLVDVSRDVFLQEIQENGSGGETAGSASLWNSRWFTRGWTLQELLAPSNVVFYDKDWLEIGTRTSLANLISVITRIPTSVLMGDQYFTSYSIAQRMSWAAERRTTRAEDLAYCLMGIFGVGMPTLYGEGAIRAFIRLQEEIIKYNDDATIFAWRATNANNQERGLLAWSPSEFALLEILWIGSWGWP</sequence>
<evidence type="ECO:0000259" key="2">
    <source>
        <dbReference type="Pfam" id="PF26640"/>
    </source>
</evidence>
<gene>
    <name evidence="3" type="ORF">K435DRAFT_935498</name>
</gene>
<feature type="domain" description="DUF8212" evidence="2">
    <location>
        <begin position="245"/>
        <end position="272"/>
    </location>
</feature>
<dbReference type="Proteomes" id="UP000297245">
    <property type="component" value="Unassembled WGS sequence"/>
</dbReference>
<dbReference type="AlphaFoldDB" id="A0A4S8L0E1"/>
<protein>
    <submittedName>
        <fullName evidence="3">HET-domain-containing protein</fullName>
    </submittedName>
</protein>
<evidence type="ECO:0000259" key="1">
    <source>
        <dbReference type="Pfam" id="PF06985"/>
    </source>
</evidence>
<dbReference type="Pfam" id="PF06985">
    <property type="entry name" value="HET"/>
    <property type="match status" value="1"/>
</dbReference>
<organism evidence="3 4">
    <name type="scientific">Dendrothele bispora (strain CBS 962.96)</name>
    <dbReference type="NCBI Taxonomy" id="1314807"/>
    <lineage>
        <taxon>Eukaryota</taxon>
        <taxon>Fungi</taxon>
        <taxon>Dikarya</taxon>
        <taxon>Basidiomycota</taxon>
        <taxon>Agaricomycotina</taxon>
        <taxon>Agaricomycetes</taxon>
        <taxon>Agaricomycetidae</taxon>
        <taxon>Agaricales</taxon>
        <taxon>Agaricales incertae sedis</taxon>
        <taxon>Dendrothele</taxon>
    </lineage>
</organism>